<reference evidence="3 4" key="1">
    <citation type="submission" date="2018-10" db="EMBL/GenBank/DDBJ databases">
        <title>Genomic Encyclopedia of Archaeal and Bacterial Type Strains, Phase II (KMG-II): from individual species to whole genera.</title>
        <authorList>
            <person name="Goeker M."/>
        </authorList>
    </citation>
    <scope>NUCLEOTIDE SEQUENCE [LARGE SCALE GENOMIC DNA]</scope>
    <source>
        <strain evidence="3 4">DSM 18602</strain>
    </source>
</reference>
<evidence type="ECO:0000259" key="2">
    <source>
        <dbReference type="Pfam" id="PF26377"/>
    </source>
</evidence>
<name>A0A495J6H6_9SPHI</name>
<dbReference type="InterPro" id="IPR058849">
    <property type="entry name" value="Ulvan_lyase_2nd"/>
</dbReference>
<sequence>MNRSVKSIKKAGILLLAVLLTYKNGMAQVIEIPQNIPDAHPRIYAETNGKIKIDAKLKNAEWAKEILSSVQNDLEPYMKRFDRDSTWLVSRLQMYWKSHHTDIYIKGTKFLRAEGHAAVPTVRFAGTRDWATNYKVPDLAALKPYDDKDDGNVFMIDQANKGEWVTPDKTGLVIERINQKILELAQNASFMYWYSGDERYAKFASIVLKTYIKGLYYRHLPVNTIDSQESYLTGLTSFEVIHEEAVVPTTVCYDFLYNYLKKTDPDFNTRYAAPVFKKWADNIIEKGVPDNNWNIFEMRYLSYLALALDNDKDYADGKGISYYLDVIYNKNFPRQTSFTKSLEGFDKNTGTWHEAPGYNLHVCEDMVGIVMLTDRVMTGKLLPLFSILKKAVLTTPQYLFPDKRIVAYGDSHYDMLPAGSFEFFISLARKYGNIDDEKKFTALLKYTQDEPLKRAKQKSLFNLFFYVDKLKDTPPATLADFAAPTFYAPNQSWFVQRNGFDEKNGLMISSNASEGNHSHSNGINMELYGKGYPLAPDFSSGESYWHPGYREFYAQFAAHNTVVVNGKSSYGTMLTSIPFQLKSCYPATEKTENYFKAVTFSNIAFTEPSTNAAQLRLLSIIRTSDTSGYYVDIFRSKKNGGGDIKHEYIYHNLGQQANVFDMRSMQLSLIPTNELSSAKGDVKGYDYYKDKTYTSYNQDFRTNFQLIMKDVPVIQMNVWMKGESGRQIFIVKSPKSYALNTGVVPNEIAEAEVPTLIVRQNGEAWTHPFAAIFEPSYTDGQTVTSMSAFNSITHNAEFVGLKVTNVNNTSQLIFSDVKGVQLNQYMDLSFKGTYAVASDKKGEMQYLFLGNGTLFSKQGYALSAINKPISAALLFDRGTLKLYAEDAIKLLLPVTGNSNRVFIEITSNGQTQKIEGRIITSGGSKQAEFIVPGLHGQVSTIKLKNS</sequence>
<dbReference type="Gene3D" id="1.50.10.100">
    <property type="entry name" value="Chondroitin AC/alginate lyase"/>
    <property type="match status" value="1"/>
</dbReference>
<feature type="domain" description="Endo-acting ulvan lyase 2nd" evidence="2">
    <location>
        <begin position="349"/>
        <end position="449"/>
    </location>
</feature>
<keyword evidence="4" id="KW-1185">Reference proteome</keyword>
<dbReference type="RefSeq" id="WP_121200317.1">
    <property type="nucleotide sequence ID" value="NZ_RBKU01000001.1"/>
</dbReference>
<accession>A0A495J6H6</accession>
<protein>
    <submittedName>
        <fullName evidence="3">Heparinase II/III-like protein</fullName>
    </submittedName>
</protein>
<evidence type="ECO:0000259" key="1">
    <source>
        <dbReference type="Pfam" id="PF26374"/>
    </source>
</evidence>
<proteinExistence type="predicted"/>
<dbReference type="Gene3D" id="2.70.98.70">
    <property type="match status" value="1"/>
</dbReference>
<dbReference type="Proteomes" id="UP000268007">
    <property type="component" value="Unassembled WGS sequence"/>
</dbReference>
<organism evidence="3 4">
    <name type="scientific">Mucilaginibacter gracilis</name>
    <dbReference type="NCBI Taxonomy" id="423350"/>
    <lineage>
        <taxon>Bacteria</taxon>
        <taxon>Pseudomonadati</taxon>
        <taxon>Bacteroidota</taxon>
        <taxon>Sphingobacteriia</taxon>
        <taxon>Sphingobacteriales</taxon>
        <taxon>Sphingobacteriaceae</taxon>
        <taxon>Mucilaginibacter</taxon>
    </lineage>
</organism>
<dbReference type="InterPro" id="IPR008929">
    <property type="entry name" value="Chondroitin_lyas"/>
</dbReference>
<comment type="caution">
    <text evidence="3">The sequence shown here is derived from an EMBL/GenBank/DDBJ whole genome shotgun (WGS) entry which is preliminary data.</text>
</comment>
<evidence type="ECO:0000313" key="3">
    <source>
        <dbReference type="EMBL" id="RKR84590.1"/>
    </source>
</evidence>
<dbReference type="Pfam" id="PF26377">
    <property type="entry name" value="Ulvan_lyase_2nd"/>
    <property type="match status" value="1"/>
</dbReference>
<gene>
    <name evidence="3" type="ORF">BDD43_4836</name>
</gene>
<feature type="domain" description="Endo-acting ulvan lyase C-terminal" evidence="1">
    <location>
        <begin position="788"/>
        <end position="871"/>
    </location>
</feature>
<evidence type="ECO:0000313" key="4">
    <source>
        <dbReference type="Proteomes" id="UP000268007"/>
    </source>
</evidence>
<dbReference type="EMBL" id="RBKU01000001">
    <property type="protein sequence ID" value="RKR84590.1"/>
    <property type="molecule type" value="Genomic_DNA"/>
</dbReference>
<dbReference type="SUPFAM" id="SSF48230">
    <property type="entry name" value="Chondroitin AC/alginate lyase"/>
    <property type="match status" value="1"/>
</dbReference>
<dbReference type="Pfam" id="PF26374">
    <property type="entry name" value="Ulvan_lyaseC"/>
    <property type="match status" value="1"/>
</dbReference>
<dbReference type="AlphaFoldDB" id="A0A495J6H6"/>
<dbReference type="OrthoDB" id="8732671at2"/>
<dbReference type="InterPro" id="IPR058848">
    <property type="entry name" value="Ulvan_lyase_C"/>
</dbReference>